<feature type="domain" description="Ketoreductase" evidence="4">
    <location>
        <begin position="12"/>
        <end position="192"/>
    </location>
</feature>
<dbReference type="Proteomes" id="UP001228044">
    <property type="component" value="Unassembled WGS sequence"/>
</dbReference>
<dbReference type="CDD" id="cd05233">
    <property type="entry name" value="SDR_c"/>
    <property type="match status" value="1"/>
</dbReference>
<comment type="caution">
    <text evidence="5">The sequence shown here is derived from an EMBL/GenBank/DDBJ whole genome shotgun (WGS) entry which is preliminary data.</text>
</comment>
<evidence type="ECO:0000313" key="5">
    <source>
        <dbReference type="EMBL" id="MDN3922353.1"/>
    </source>
</evidence>
<keyword evidence="2" id="KW-0560">Oxidoreductase</keyword>
<accession>A0ABT8DWI7</accession>
<dbReference type="EMBL" id="JAUHHC010000005">
    <property type="protein sequence ID" value="MDN3922353.1"/>
    <property type="molecule type" value="Genomic_DNA"/>
</dbReference>
<comment type="similarity">
    <text evidence="1">Belongs to the short-chain dehydrogenases/reductases (SDR) family.</text>
</comment>
<dbReference type="InterPro" id="IPR057326">
    <property type="entry name" value="KR_dom"/>
</dbReference>
<evidence type="ECO:0000313" key="6">
    <source>
        <dbReference type="Proteomes" id="UP001228044"/>
    </source>
</evidence>
<organism evidence="5 6">
    <name type="scientific">Roseateles violae</name>
    <dbReference type="NCBI Taxonomy" id="3058042"/>
    <lineage>
        <taxon>Bacteria</taxon>
        <taxon>Pseudomonadati</taxon>
        <taxon>Pseudomonadota</taxon>
        <taxon>Betaproteobacteria</taxon>
        <taxon>Burkholderiales</taxon>
        <taxon>Sphaerotilaceae</taxon>
        <taxon>Roseateles</taxon>
    </lineage>
</organism>
<evidence type="ECO:0000256" key="3">
    <source>
        <dbReference type="SAM" id="MobiDB-lite"/>
    </source>
</evidence>
<dbReference type="InterPro" id="IPR020904">
    <property type="entry name" value="Sc_DH/Rdtase_CS"/>
</dbReference>
<dbReference type="Gene3D" id="3.40.50.720">
    <property type="entry name" value="NAD(P)-binding Rossmann-like Domain"/>
    <property type="match status" value="1"/>
</dbReference>
<dbReference type="SUPFAM" id="SSF51735">
    <property type="entry name" value="NAD(P)-binding Rossmann-fold domains"/>
    <property type="match status" value="1"/>
</dbReference>
<dbReference type="PRINTS" id="PR00081">
    <property type="entry name" value="GDHRDH"/>
</dbReference>
<dbReference type="PROSITE" id="PS00061">
    <property type="entry name" value="ADH_SHORT"/>
    <property type="match status" value="1"/>
</dbReference>
<dbReference type="PANTHER" id="PTHR44196">
    <property type="entry name" value="DEHYDROGENASE/REDUCTASE SDR FAMILY MEMBER 7B"/>
    <property type="match status" value="1"/>
</dbReference>
<feature type="compositionally biased region" description="Basic and acidic residues" evidence="3">
    <location>
        <begin position="268"/>
        <end position="286"/>
    </location>
</feature>
<evidence type="ECO:0000256" key="2">
    <source>
        <dbReference type="ARBA" id="ARBA00023002"/>
    </source>
</evidence>
<sequence>MSSDQEQAGSAALAVVTGASSGIGLELARLCARHGCELVLAADQGDLDAVARTLGLQGRQVRTVRADLATAAGVDQLIAAVAGRPVEYLLANAGHGLGQAFLDQDFAAVRHVIDTNITGTLDLIQRLGRGMRERGRGRILITGSIAGLMPGSFQAVYNGSKAFIDSFSHALRNELAHSGVTVTVLMPGPTDTHFFARAGLEDTNVGADDDKAAPADVARAGFEAMLGGEADVVAGWKNKLQAMLAHITPDELLAERHRKMAEPGTAEPEQRKQAERADKAEPPPFD</sequence>
<evidence type="ECO:0000256" key="1">
    <source>
        <dbReference type="ARBA" id="ARBA00006484"/>
    </source>
</evidence>
<dbReference type="InterPro" id="IPR002347">
    <property type="entry name" value="SDR_fam"/>
</dbReference>
<name>A0ABT8DWI7_9BURK</name>
<evidence type="ECO:0000259" key="4">
    <source>
        <dbReference type="SMART" id="SM00822"/>
    </source>
</evidence>
<dbReference type="RefSeq" id="WP_290360656.1">
    <property type="nucleotide sequence ID" value="NZ_JAUHHC010000005.1"/>
</dbReference>
<dbReference type="InterPro" id="IPR036291">
    <property type="entry name" value="NAD(P)-bd_dom_sf"/>
</dbReference>
<protein>
    <submittedName>
        <fullName evidence="5">SDR family NAD(P)-dependent oxidoreductase</fullName>
    </submittedName>
</protein>
<reference evidence="5 6" key="1">
    <citation type="submission" date="2023-06" db="EMBL/GenBank/DDBJ databases">
        <title>Pelomonas sp. PFR6 16S ribosomal RNA gene Genome sequencing and assembly.</title>
        <authorList>
            <person name="Woo H."/>
        </authorList>
    </citation>
    <scope>NUCLEOTIDE SEQUENCE [LARGE SCALE GENOMIC DNA]</scope>
    <source>
        <strain evidence="5 6">PFR6</strain>
    </source>
</reference>
<dbReference type="PANTHER" id="PTHR44196:SF2">
    <property type="entry name" value="SHORT-CHAIN DEHYDROGENASE-RELATED"/>
    <property type="match status" value="1"/>
</dbReference>
<dbReference type="SMART" id="SM00822">
    <property type="entry name" value="PKS_KR"/>
    <property type="match status" value="1"/>
</dbReference>
<feature type="region of interest" description="Disordered" evidence="3">
    <location>
        <begin position="254"/>
        <end position="286"/>
    </location>
</feature>
<keyword evidence="6" id="KW-1185">Reference proteome</keyword>
<dbReference type="Pfam" id="PF00106">
    <property type="entry name" value="adh_short"/>
    <property type="match status" value="1"/>
</dbReference>
<gene>
    <name evidence="5" type="ORF">QWJ38_18840</name>
</gene>
<proteinExistence type="inferred from homology"/>